<dbReference type="Proteomes" id="UP000183859">
    <property type="component" value="Plasmid pP97_b"/>
</dbReference>
<evidence type="ECO:0000313" key="3">
    <source>
        <dbReference type="Proteomes" id="UP000183859"/>
    </source>
</evidence>
<evidence type="ECO:0000256" key="1">
    <source>
        <dbReference type="SAM" id="Phobius"/>
    </source>
</evidence>
<dbReference type="KEGG" id="php:PhaeoP97_03829"/>
<sequence>MRFFLSLTGVFVIASSRLFAQSFERPIPQAQSATAEFWYALACIMLVLSMVAVQWLVARR</sequence>
<keyword evidence="1" id="KW-1133">Transmembrane helix</keyword>
<dbReference type="RefSeq" id="WP_072506785.1">
    <property type="nucleotide sequence ID" value="NZ_CP016366.1"/>
</dbReference>
<accession>A0A1L3IAE6</accession>
<gene>
    <name evidence="2" type="ORF">PhaeoP97_03829</name>
</gene>
<evidence type="ECO:0008006" key="4">
    <source>
        <dbReference type="Google" id="ProtNLM"/>
    </source>
</evidence>
<keyword evidence="1" id="KW-0472">Membrane</keyword>
<dbReference type="AlphaFoldDB" id="A0A1L3IAE6"/>
<reference evidence="3" key="1">
    <citation type="submission" date="2016-07" db="EMBL/GenBank/DDBJ databases">
        <title>Phaeobacter portensis sp. nov., a tropodithietic acid producing bacterium isolated from a German harbor.</title>
        <authorList>
            <person name="Freese H.M."/>
            <person name="Bunk B."/>
            <person name="Breider S."/>
            <person name="Brinkhoff T."/>
        </authorList>
    </citation>
    <scope>NUCLEOTIDE SEQUENCE [LARGE SCALE GENOMIC DNA]</scope>
    <source>
        <strain evidence="3">P97</strain>
        <plasmid evidence="3">pp97_b</plasmid>
    </source>
</reference>
<proteinExistence type="predicted"/>
<evidence type="ECO:0000313" key="2">
    <source>
        <dbReference type="EMBL" id="APG49179.1"/>
    </source>
</evidence>
<feature type="transmembrane region" description="Helical" evidence="1">
    <location>
        <begin position="36"/>
        <end position="57"/>
    </location>
</feature>
<keyword evidence="1" id="KW-0812">Transmembrane</keyword>
<dbReference type="OrthoDB" id="7876754at2"/>
<dbReference type="EMBL" id="CP016366">
    <property type="protein sequence ID" value="APG49179.1"/>
    <property type="molecule type" value="Genomic_DNA"/>
</dbReference>
<keyword evidence="2" id="KW-0614">Plasmid</keyword>
<protein>
    <recommendedName>
        <fullName evidence="4">Protein NnrT</fullName>
    </recommendedName>
</protein>
<geneLocation type="plasmid" evidence="3">
    <name>pp97_b</name>
</geneLocation>
<keyword evidence="3" id="KW-1185">Reference proteome</keyword>
<name>A0A1L3IAE6_9RHOB</name>
<organism evidence="2 3">
    <name type="scientific">Phaeobacter porticola</name>
    <dbReference type="NCBI Taxonomy" id="1844006"/>
    <lineage>
        <taxon>Bacteria</taxon>
        <taxon>Pseudomonadati</taxon>
        <taxon>Pseudomonadota</taxon>
        <taxon>Alphaproteobacteria</taxon>
        <taxon>Rhodobacterales</taxon>
        <taxon>Roseobacteraceae</taxon>
        <taxon>Phaeobacter</taxon>
    </lineage>
</organism>